<name>A0A6J4IHG6_9PROT</name>
<feature type="non-terminal residue" evidence="2">
    <location>
        <position position="69"/>
    </location>
</feature>
<feature type="region of interest" description="Disordered" evidence="1">
    <location>
        <begin position="1"/>
        <end position="69"/>
    </location>
</feature>
<organism evidence="2">
    <name type="scientific">uncultured Acetobacteraceae bacterium</name>
    <dbReference type="NCBI Taxonomy" id="169975"/>
    <lineage>
        <taxon>Bacteria</taxon>
        <taxon>Pseudomonadati</taxon>
        <taxon>Pseudomonadota</taxon>
        <taxon>Alphaproteobacteria</taxon>
        <taxon>Acetobacterales</taxon>
        <taxon>Acetobacteraceae</taxon>
        <taxon>environmental samples</taxon>
    </lineage>
</organism>
<evidence type="ECO:0000313" key="2">
    <source>
        <dbReference type="EMBL" id="CAA9250610.1"/>
    </source>
</evidence>
<feature type="compositionally biased region" description="Basic residues" evidence="1">
    <location>
        <begin position="40"/>
        <end position="49"/>
    </location>
</feature>
<feature type="compositionally biased region" description="Basic and acidic residues" evidence="1">
    <location>
        <begin position="27"/>
        <end position="39"/>
    </location>
</feature>
<feature type="non-terminal residue" evidence="2">
    <location>
        <position position="1"/>
    </location>
</feature>
<feature type="compositionally biased region" description="Basic and acidic residues" evidence="1">
    <location>
        <begin position="50"/>
        <end position="62"/>
    </location>
</feature>
<dbReference type="EMBL" id="CADCTG010000168">
    <property type="protein sequence ID" value="CAA9250610.1"/>
    <property type="molecule type" value="Genomic_DNA"/>
</dbReference>
<sequence length="69" mass="7710">GRRGNQPRLWPERGPRPSDGPLGSARADADAAARHGRGGDRRRRLRRGRRPADGRRDEERGQRGLHPGL</sequence>
<dbReference type="AlphaFoldDB" id="A0A6J4IHG6"/>
<accession>A0A6J4IHG6</accession>
<evidence type="ECO:0000256" key="1">
    <source>
        <dbReference type="SAM" id="MobiDB-lite"/>
    </source>
</evidence>
<protein>
    <submittedName>
        <fullName evidence="2">Uncharacterized protein</fullName>
    </submittedName>
</protein>
<gene>
    <name evidence="2" type="ORF">AVDCRST_MAG08-2173</name>
</gene>
<proteinExistence type="predicted"/>
<reference evidence="2" key="1">
    <citation type="submission" date="2020-02" db="EMBL/GenBank/DDBJ databases">
        <authorList>
            <person name="Meier V. D."/>
        </authorList>
    </citation>
    <scope>NUCLEOTIDE SEQUENCE</scope>
    <source>
        <strain evidence="2">AVDCRST_MAG08</strain>
    </source>
</reference>